<keyword evidence="9" id="KW-0548">Nucleotidyltransferase</keyword>
<protein>
    <submittedName>
        <fullName evidence="9">Molybdenum cofactor guanylyltransferase</fullName>
    </submittedName>
</protein>
<evidence type="ECO:0000313" key="9">
    <source>
        <dbReference type="EMBL" id="GGL43418.1"/>
    </source>
</evidence>
<organism evidence="9 10">
    <name type="scientific">Halarchaeum grantii</name>
    <dbReference type="NCBI Taxonomy" id="1193105"/>
    <lineage>
        <taxon>Archaea</taxon>
        <taxon>Methanobacteriati</taxon>
        <taxon>Methanobacteriota</taxon>
        <taxon>Stenosarchaea group</taxon>
        <taxon>Halobacteria</taxon>
        <taxon>Halobacteriales</taxon>
        <taxon>Halobacteriaceae</taxon>
    </lineage>
</organism>
<reference evidence="9 10" key="1">
    <citation type="journal article" date="2019" name="Int. J. Syst. Evol. Microbiol.">
        <title>The Global Catalogue of Microorganisms (GCM) 10K type strain sequencing project: providing services to taxonomists for standard genome sequencing and annotation.</title>
        <authorList>
            <consortium name="The Broad Institute Genomics Platform"/>
            <consortium name="The Broad Institute Genome Sequencing Center for Infectious Disease"/>
            <person name="Wu L."/>
            <person name="Ma J."/>
        </authorList>
    </citation>
    <scope>NUCLEOTIDE SEQUENCE [LARGE SCALE GENOMIC DNA]</scope>
    <source>
        <strain evidence="9 10">JCM 19585</strain>
    </source>
</reference>
<evidence type="ECO:0000259" key="8">
    <source>
        <dbReference type="Pfam" id="PF12804"/>
    </source>
</evidence>
<name>A0A830F6C8_9EURY</name>
<feature type="domain" description="MobA-like NTP transferase" evidence="8">
    <location>
        <begin position="4"/>
        <end position="161"/>
    </location>
</feature>
<evidence type="ECO:0000256" key="1">
    <source>
        <dbReference type="ARBA" id="ARBA00022490"/>
    </source>
</evidence>
<dbReference type="PANTHER" id="PTHR19136:SF81">
    <property type="entry name" value="MOLYBDENUM COFACTOR GUANYLYLTRANSFERASE"/>
    <property type="match status" value="1"/>
</dbReference>
<dbReference type="EMBL" id="BMPF01000006">
    <property type="protein sequence ID" value="GGL43418.1"/>
    <property type="molecule type" value="Genomic_DNA"/>
</dbReference>
<dbReference type="GO" id="GO:0046872">
    <property type="term" value="F:metal ion binding"/>
    <property type="evidence" value="ECO:0007669"/>
    <property type="project" value="UniProtKB-KW"/>
</dbReference>
<dbReference type="RefSeq" id="WP_188884358.1">
    <property type="nucleotide sequence ID" value="NZ_BMPF01000006.1"/>
</dbReference>
<dbReference type="InterPro" id="IPR025877">
    <property type="entry name" value="MobA-like_NTP_Trfase"/>
</dbReference>
<dbReference type="InterPro" id="IPR029044">
    <property type="entry name" value="Nucleotide-diphossugar_trans"/>
</dbReference>
<dbReference type="Gene3D" id="3.90.550.10">
    <property type="entry name" value="Spore Coat Polysaccharide Biosynthesis Protein SpsA, Chain A"/>
    <property type="match status" value="1"/>
</dbReference>
<keyword evidence="7" id="KW-0501">Molybdenum cofactor biosynthesis</keyword>
<evidence type="ECO:0000256" key="3">
    <source>
        <dbReference type="ARBA" id="ARBA00022723"/>
    </source>
</evidence>
<keyword evidence="6" id="KW-0342">GTP-binding</keyword>
<dbReference type="SUPFAM" id="SSF53448">
    <property type="entry name" value="Nucleotide-diphospho-sugar transferases"/>
    <property type="match status" value="1"/>
</dbReference>
<keyword evidence="5" id="KW-0460">Magnesium</keyword>
<keyword evidence="3" id="KW-0479">Metal-binding</keyword>
<dbReference type="AlphaFoldDB" id="A0A830F6C8"/>
<dbReference type="GO" id="GO:0005525">
    <property type="term" value="F:GTP binding"/>
    <property type="evidence" value="ECO:0007669"/>
    <property type="project" value="UniProtKB-KW"/>
</dbReference>
<dbReference type="InterPro" id="IPR013482">
    <property type="entry name" value="Molybde_CF_guanTrfase"/>
</dbReference>
<evidence type="ECO:0000256" key="7">
    <source>
        <dbReference type="ARBA" id="ARBA00023150"/>
    </source>
</evidence>
<dbReference type="PANTHER" id="PTHR19136">
    <property type="entry name" value="MOLYBDENUM COFACTOR GUANYLYLTRANSFERASE"/>
    <property type="match status" value="1"/>
</dbReference>
<keyword evidence="1" id="KW-0963">Cytoplasm</keyword>
<accession>A0A830F6C8</accession>
<evidence type="ECO:0000313" key="10">
    <source>
        <dbReference type="Proteomes" id="UP000628840"/>
    </source>
</evidence>
<evidence type="ECO:0000256" key="4">
    <source>
        <dbReference type="ARBA" id="ARBA00022741"/>
    </source>
</evidence>
<keyword evidence="2" id="KW-0808">Transferase</keyword>
<evidence type="ECO:0000256" key="2">
    <source>
        <dbReference type="ARBA" id="ARBA00022679"/>
    </source>
</evidence>
<evidence type="ECO:0000256" key="6">
    <source>
        <dbReference type="ARBA" id="ARBA00023134"/>
    </source>
</evidence>
<dbReference type="GO" id="GO:0006777">
    <property type="term" value="P:Mo-molybdopterin cofactor biosynthetic process"/>
    <property type="evidence" value="ECO:0007669"/>
    <property type="project" value="UniProtKB-KW"/>
</dbReference>
<dbReference type="CDD" id="cd02503">
    <property type="entry name" value="MobA"/>
    <property type="match status" value="1"/>
</dbReference>
<dbReference type="OrthoDB" id="28434at2157"/>
<dbReference type="Pfam" id="PF12804">
    <property type="entry name" value="NTP_transf_3"/>
    <property type="match status" value="1"/>
</dbReference>
<dbReference type="GO" id="GO:0016779">
    <property type="term" value="F:nucleotidyltransferase activity"/>
    <property type="evidence" value="ECO:0007669"/>
    <property type="project" value="UniProtKB-KW"/>
</dbReference>
<proteinExistence type="predicted"/>
<keyword evidence="4" id="KW-0547">Nucleotide-binding</keyword>
<sequence>MHAGVVVAGGRSTRFDGADKAVAELAGTPMIRRVADRIAGPVDELVVNCRADQRERIADALADYPLPVTYALDDRPDEGPLAGLACGLRATDADRAFVVACDVPFVDPAFVRYLFDRAAAHEAAVPKPDEYREALHAVYRPDAAADAAVRALDSGERRAVALLDGLDVVSVTAEEIDVHATTGSFESLNTRTAFDAAVERFEP</sequence>
<comment type="caution">
    <text evidence="9">The sequence shown here is derived from an EMBL/GenBank/DDBJ whole genome shotgun (WGS) entry which is preliminary data.</text>
</comment>
<evidence type="ECO:0000256" key="5">
    <source>
        <dbReference type="ARBA" id="ARBA00022842"/>
    </source>
</evidence>
<keyword evidence="10" id="KW-1185">Reference proteome</keyword>
<gene>
    <name evidence="9" type="ORF">GCM10009037_28560</name>
</gene>
<dbReference type="Proteomes" id="UP000628840">
    <property type="component" value="Unassembled WGS sequence"/>
</dbReference>